<feature type="compositionally biased region" description="Low complexity" evidence="1">
    <location>
        <begin position="139"/>
        <end position="152"/>
    </location>
</feature>
<name>A0A1I5RS64_9PSEU</name>
<proteinExistence type="predicted"/>
<dbReference type="OrthoDB" id="3627002at2"/>
<evidence type="ECO:0000256" key="1">
    <source>
        <dbReference type="SAM" id="MobiDB-lite"/>
    </source>
</evidence>
<protein>
    <submittedName>
        <fullName evidence="2">Uncharacterized protein</fullName>
    </submittedName>
</protein>
<dbReference type="STRING" id="112413.SAMN05421854_10650"/>
<accession>A0A1I5RS64</accession>
<evidence type="ECO:0000313" key="3">
    <source>
        <dbReference type="Proteomes" id="UP000199137"/>
    </source>
</evidence>
<reference evidence="2 3" key="1">
    <citation type="submission" date="2016-10" db="EMBL/GenBank/DDBJ databases">
        <authorList>
            <person name="de Groot N.N."/>
        </authorList>
    </citation>
    <scope>NUCLEOTIDE SEQUENCE [LARGE SCALE GENOMIC DNA]</scope>
    <source>
        <strain evidence="2 3">DSM 44637</strain>
    </source>
</reference>
<organism evidence="2 3">
    <name type="scientific">Amycolatopsis rubida</name>
    <dbReference type="NCBI Taxonomy" id="112413"/>
    <lineage>
        <taxon>Bacteria</taxon>
        <taxon>Bacillati</taxon>
        <taxon>Actinomycetota</taxon>
        <taxon>Actinomycetes</taxon>
        <taxon>Pseudonocardiales</taxon>
        <taxon>Pseudonocardiaceae</taxon>
        <taxon>Amycolatopsis</taxon>
    </lineage>
</organism>
<feature type="compositionally biased region" description="Basic and acidic residues" evidence="1">
    <location>
        <begin position="76"/>
        <end position="89"/>
    </location>
</feature>
<dbReference type="RefSeq" id="WP_093574543.1">
    <property type="nucleotide sequence ID" value="NZ_FOWC01000006.1"/>
</dbReference>
<dbReference type="EMBL" id="FOWC01000006">
    <property type="protein sequence ID" value="SFP61333.1"/>
    <property type="molecule type" value="Genomic_DNA"/>
</dbReference>
<dbReference type="Proteomes" id="UP000199137">
    <property type="component" value="Unassembled WGS sequence"/>
</dbReference>
<gene>
    <name evidence="2" type="ORF">SAMN05421854_10650</name>
</gene>
<dbReference type="AlphaFoldDB" id="A0A1I5RS64"/>
<evidence type="ECO:0000313" key="2">
    <source>
        <dbReference type="EMBL" id="SFP61333.1"/>
    </source>
</evidence>
<feature type="region of interest" description="Disordered" evidence="1">
    <location>
        <begin position="75"/>
        <end position="169"/>
    </location>
</feature>
<sequence>MPISTAGRFVFSFILHRVALSAVRVAPGKPLRSPGQLAWVSEPELNSGVAQALRGQIGVAGEGVLGCEFAPSRPARVHDHATGPRRDGTRSLASSPPAFPHPGQLARHESKMDDPCPPGRARHRDAAVVAPRGASGIRAGPDSSSLASAGGSTTVAPPARNDVSRLVER</sequence>